<dbReference type="Proteomes" id="UP000195062">
    <property type="component" value="Unassembled WGS sequence"/>
</dbReference>
<dbReference type="EMBL" id="MDHH01000001">
    <property type="protein sequence ID" value="OUE05067.1"/>
    <property type="molecule type" value="Genomic_DNA"/>
</dbReference>
<reference evidence="2 3" key="1">
    <citation type="submission" date="2016-08" db="EMBL/GenBank/DDBJ databases">
        <title>Genome sequence of Clavibacter michiganensis subsp. michiganensis strain CASJ007.</title>
        <authorList>
            <person name="Thapa S.P."/>
            <person name="Coaker G."/>
        </authorList>
    </citation>
    <scope>NUCLEOTIDE SEQUENCE [LARGE SCALE GENOMIC DNA]</scope>
    <source>
        <strain evidence="2">CASJ007</strain>
    </source>
</reference>
<evidence type="ECO:0000313" key="2">
    <source>
        <dbReference type="EMBL" id="OUE05067.1"/>
    </source>
</evidence>
<sequence length="97" mass="10430">MHVVADLEAVGVADRALDRQDPRAVALGNTDVRQVVVPTRTRTGTDPQPRRPASPSSRSIGLRSVGRLTKVQSARRASHAQRGAVKSRGRSSVITRP</sequence>
<feature type="compositionally biased region" description="Low complexity" evidence="1">
    <location>
        <begin position="34"/>
        <end position="59"/>
    </location>
</feature>
<comment type="caution">
    <text evidence="2">The sequence shown here is derived from an EMBL/GenBank/DDBJ whole genome shotgun (WGS) entry which is preliminary data.</text>
</comment>
<gene>
    <name evidence="2" type="ORF">CMMCAS07_08960</name>
</gene>
<dbReference type="AlphaFoldDB" id="A0A251XNN2"/>
<proteinExistence type="predicted"/>
<name>A0A251XNN2_CLAMM</name>
<feature type="region of interest" description="Disordered" evidence="1">
    <location>
        <begin position="34"/>
        <end position="97"/>
    </location>
</feature>
<protein>
    <submittedName>
        <fullName evidence="2">Uncharacterized protein</fullName>
    </submittedName>
</protein>
<organism evidence="2 3">
    <name type="scientific">Clavibacter michiganensis subsp. michiganensis</name>
    <dbReference type="NCBI Taxonomy" id="33013"/>
    <lineage>
        <taxon>Bacteria</taxon>
        <taxon>Bacillati</taxon>
        <taxon>Actinomycetota</taxon>
        <taxon>Actinomycetes</taxon>
        <taxon>Micrococcales</taxon>
        <taxon>Microbacteriaceae</taxon>
        <taxon>Clavibacter</taxon>
    </lineage>
</organism>
<evidence type="ECO:0000256" key="1">
    <source>
        <dbReference type="SAM" id="MobiDB-lite"/>
    </source>
</evidence>
<accession>A0A251XNN2</accession>
<evidence type="ECO:0000313" key="3">
    <source>
        <dbReference type="Proteomes" id="UP000195062"/>
    </source>
</evidence>
<keyword evidence="3" id="KW-1185">Reference proteome</keyword>